<organism evidence="5 6">
    <name type="scientific">Raphanus sativus</name>
    <name type="common">Radish</name>
    <name type="synonym">Raphanus raphanistrum var. sativus</name>
    <dbReference type="NCBI Taxonomy" id="3726"/>
    <lineage>
        <taxon>Eukaryota</taxon>
        <taxon>Viridiplantae</taxon>
        <taxon>Streptophyta</taxon>
        <taxon>Embryophyta</taxon>
        <taxon>Tracheophyta</taxon>
        <taxon>Spermatophyta</taxon>
        <taxon>Magnoliopsida</taxon>
        <taxon>eudicotyledons</taxon>
        <taxon>Gunneridae</taxon>
        <taxon>Pentapetalae</taxon>
        <taxon>rosids</taxon>
        <taxon>malvids</taxon>
        <taxon>Brassicales</taxon>
        <taxon>Brassicaceae</taxon>
        <taxon>Brassiceae</taxon>
        <taxon>Raphanus</taxon>
    </lineage>
</organism>
<dbReference type="SUPFAM" id="SSF56672">
    <property type="entry name" value="DNA/RNA polymerases"/>
    <property type="match status" value="1"/>
</dbReference>
<dbReference type="PANTHER" id="PTHR33116">
    <property type="entry name" value="REVERSE TRANSCRIPTASE ZINC-BINDING DOMAIN-CONTAINING PROTEIN-RELATED-RELATED"/>
    <property type="match status" value="1"/>
</dbReference>
<evidence type="ECO:0000256" key="1">
    <source>
        <dbReference type="PROSITE-ProRule" id="PRU00047"/>
    </source>
</evidence>
<proteinExistence type="predicted"/>
<dbReference type="KEGG" id="rsz:108845338"/>
<dbReference type="CDD" id="cd01650">
    <property type="entry name" value="RT_nLTR_like"/>
    <property type="match status" value="1"/>
</dbReference>
<dbReference type="Gene3D" id="3.60.10.10">
    <property type="entry name" value="Endonuclease/exonuclease/phosphatase"/>
    <property type="match status" value="1"/>
</dbReference>
<keyword evidence="1" id="KW-0862">Zinc</keyword>
<keyword evidence="5" id="KW-1185">Reference proteome</keyword>
<protein>
    <submittedName>
        <fullName evidence="6">Uncharacterized protein LOC108845338</fullName>
    </submittedName>
</protein>
<feature type="region of interest" description="Disordered" evidence="2">
    <location>
        <begin position="1540"/>
        <end position="1566"/>
    </location>
</feature>
<feature type="domain" description="Reverse transcriptase" evidence="4">
    <location>
        <begin position="826"/>
        <end position="1104"/>
    </location>
</feature>
<accession>A0A9W3DF60</accession>
<dbReference type="PROSITE" id="PS50878">
    <property type="entry name" value="RT_POL"/>
    <property type="match status" value="1"/>
</dbReference>
<reference evidence="5" key="1">
    <citation type="journal article" date="2019" name="Database">
        <title>The radish genome database (RadishGD): an integrated information resource for radish genomics.</title>
        <authorList>
            <person name="Yu H.J."/>
            <person name="Baek S."/>
            <person name="Lee Y.J."/>
            <person name="Cho A."/>
            <person name="Mun J.H."/>
        </authorList>
    </citation>
    <scope>NUCLEOTIDE SEQUENCE [LARGE SCALE GENOMIC DNA]</scope>
    <source>
        <strain evidence="5">cv. WK10039</strain>
    </source>
</reference>
<dbReference type="GO" id="GO:0003676">
    <property type="term" value="F:nucleic acid binding"/>
    <property type="evidence" value="ECO:0007669"/>
    <property type="project" value="InterPro"/>
</dbReference>
<dbReference type="Pfam" id="PF00078">
    <property type="entry name" value="RVT_1"/>
    <property type="match status" value="1"/>
</dbReference>
<dbReference type="RefSeq" id="XP_056862358.1">
    <property type="nucleotide sequence ID" value="XM_057006378.1"/>
</dbReference>
<dbReference type="InterPro" id="IPR043502">
    <property type="entry name" value="DNA/RNA_pol_sf"/>
</dbReference>
<evidence type="ECO:0000256" key="2">
    <source>
        <dbReference type="SAM" id="MobiDB-lite"/>
    </source>
</evidence>
<keyword evidence="1" id="KW-0479">Metal-binding</keyword>
<feature type="region of interest" description="Disordered" evidence="2">
    <location>
        <begin position="328"/>
        <end position="351"/>
    </location>
</feature>
<reference evidence="6" key="2">
    <citation type="submission" date="2025-08" db="UniProtKB">
        <authorList>
            <consortium name="RefSeq"/>
        </authorList>
    </citation>
    <scope>IDENTIFICATION</scope>
    <source>
        <tissue evidence="6">Leaf</tissue>
    </source>
</reference>
<dbReference type="InterPro" id="IPR036691">
    <property type="entry name" value="Endo/exonu/phosph_ase_sf"/>
</dbReference>
<evidence type="ECO:0000313" key="6">
    <source>
        <dbReference type="RefSeq" id="XP_056862358.1"/>
    </source>
</evidence>
<dbReference type="Proteomes" id="UP000504610">
    <property type="component" value="Chromosome 3"/>
</dbReference>
<gene>
    <name evidence="6" type="primary">LOC108845338</name>
</gene>
<dbReference type="Pfam" id="PF13966">
    <property type="entry name" value="zf-RVT"/>
    <property type="match status" value="1"/>
</dbReference>
<dbReference type="InterPro" id="IPR001878">
    <property type="entry name" value="Znf_CCHC"/>
</dbReference>
<dbReference type="InterPro" id="IPR026960">
    <property type="entry name" value="RVT-Znf"/>
</dbReference>
<evidence type="ECO:0000259" key="4">
    <source>
        <dbReference type="PROSITE" id="PS50878"/>
    </source>
</evidence>
<dbReference type="OrthoDB" id="1108117at2759"/>
<keyword evidence="1" id="KW-0863">Zinc-finger</keyword>
<feature type="compositionally biased region" description="Polar residues" evidence="2">
    <location>
        <begin position="1540"/>
        <end position="1550"/>
    </location>
</feature>
<name>A0A9W3DF60_RAPSA</name>
<dbReference type="InterPro" id="IPR000477">
    <property type="entry name" value="RT_dom"/>
</dbReference>
<sequence>MGSSAASVSLTPDLPDDVDSPPPHSPLRLSSSSIPLAVPSSDVPSYAQRFKNSLRNLRKISSPVSKIDGFPVVLAPSSVVLQASETWKDYIIAHFHGRCPAPSRIYNNLNPVWGKHGNITIHALSQMACLILIPSEATRHWVLDVGYWQVDNCALTAVPWSQDASLELQELVSAPTWAVLKNVPPQLYSLDGISVIESGIGEPLHTEHSKLPPFHFGDTKVKVEIRLQSLPPLAVIVRDSVGYQVQVNVEYPRLPPKCCNCGKFGHMLKYCTIPIQRKNFSKNMALPRVSKGVAHVDIADKDLEPRKCQAQSWRLLLFRRQSRRGEKEDRVSLSDFPLPPSSQPVTEGKPNVAKVAPRIKGFPPFSGKPSLRFLSHRLDKSKKLRLPLCYVPKLAEREPVPTSGNQTPPISQSASPPRIGCLLETKVLEENSLRIKEASFPGWRWENNYSYAAIGRIWVVWDPAISVVVYKKSAQFILCGVCDPSTRITLSVAFVYGFNTEVQRKDLWRELSELNSSTTLSISAWLVIGDFNQILNVGEHYSIQAFDSPIRGMDDLRSFLHLNDLSDLSSRGAYYTWTNCRPEDPILRKLDRAVVNSAWRSQFPDSLATFDPPGDSDHSPCLITLSPVAHSGRKSFKYFSFVSTHSNFLPSLRSAWGESVGTGSIFFTLGQRLKKAKECCKKINREGFGNIQQRTKTALEDLERIQAELLTAPSEALAVEESAARDIWSFFASAQESFFKLKSRIRWLREGDSNTRDSSGLRIYNQQQIKGMTLAYFKQLLGSERNKKAFFSMPKCKAPGPDGFPAEFFLDAWEVVGEDSIKAIKEFFTAGRMLRKFNATTVALLPKITGADELSKFRPVSCCSTVYKVIARLLKQRLQLFVSEAVQLNQVGFIKGRLLCENVLLASELVTGFHKRGPTTRGCLQIDLVKSYDNINWEFMLNILIAFGLPEAFVNWIKDSITTPSFSIAFNGELLDCFPGKKGLRQGDPISSLLFVLAMDILSKLLDKGAINNAFGVHPLGNAPLITHISFAVDVLIFFDGTDSSLQGILSILEVFNKGSGLGINKAKIAVFFDGGDLSRNRASATSHGISQGSFPIRYLGVPLTTKKLRKQDYQPLLDKIHARFSSWTVKHLSFAGRLQLLKSVIYSTISFWASIFLLPNRCLKALEQMCNAFLWNGVPSGARGVKVAWDTVCSSTRAGGLGLRCLGNWNKIMGLKLIWLLFTSSGSLWVSWTRLNLIGSENFWNIDASHSGSWIWKSLCKLRSLARLFVVCEIGSGITANFWHENWTSLGPLIHLTGESGPRLTCLPKTAVVRDALVGNRWWVSSSRSRNPTICLLKNCLPDHHDIVSSEADDSFLWKVGDRPPVAGFSSSLMWHHLYDQDPEVNWHKTIWFKGRIPKHAFISWLIALDRLTTRDMMRQWGVLVSPVCPLCGVADESRQHIFFDCGYSREVWHSFSSALQLSPLPLIMDLLSWLRSPTRDSNVNTILRLAFQASAYFVWRERNSRIHTQVSRSPASLILEIKQLLRIKMDILSREQRNLPSTPHSQLSPRKWSSAPTEGMLNPL</sequence>
<feature type="region of interest" description="Disordered" evidence="2">
    <location>
        <begin position="1"/>
        <end position="33"/>
    </location>
</feature>
<evidence type="ECO:0000313" key="5">
    <source>
        <dbReference type="Proteomes" id="UP000504610"/>
    </source>
</evidence>
<dbReference type="Pfam" id="PF14111">
    <property type="entry name" value="DUF4283"/>
    <property type="match status" value="1"/>
</dbReference>
<dbReference type="SUPFAM" id="SSF56219">
    <property type="entry name" value="DNase I-like"/>
    <property type="match status" value="1"/>
</dbReference>
<dbReference type="GeneID" id="108845338"/>
<dbReference type="PANTHER" id="PTHR33116:SF78">
    <property type="entry name" value="OS12G0587133 PROTEIN"/>
    <property type="match status" value="1"/>
</dbReference>
<dbReference type="PROSITE" id="PS50158">
    <property type="entry name" value="ZF_CCHC"/>
    <property type="match status" value="1"/>
</dbReference>
<feature type="domain" description="CCHC-type" evidence="3">
    <location>
        <begin position="257"/>
        <end position="271"/>
    </location>
</feature>
<dbReference type="InterPro" id="IPR025558">
    <property type="entry name" value="DUF4283"/>
</dbReference>
<evidence type="ECO:0000259" key="3">
    <source>
        <dbReference type="PROSITE" id="PS50158"/>
    </source>
</evidence>
<dbReference type="GO" id="GO:0008270">
    <property type="term" value="F:zinc ion binding"/>
    <property type="evidence" value="ECO:0007669"/>
    <property type="project" value="UniProtKB-KW"/>
</dbReference>